<dbReference type="EMBL" id="JAUSTO010000019">
    <property type="protein sequence ID" value="MDQ0153416.1"/>
    <property type="molecule type" value="Genomic_DNA"/>
</dbReference>
<dbReference type="Pfam" id="PF19645">
    <property type="entry name" value="DUF6148"/>
    <property type="match status" value="1"/>
</dbReference>
<evidence type="ECO:0000313" key="2">
    <source>
        <dbReference type="Proteomes" id="UP001241537"/>
    </source>
</evidence>
<dbReference type="RefSeq" id="WP_307255370.1">
    <property type="nucleotide sequence ID" value="NZ_JAUSTO010000019.1"/>
</dbReference>
<reference evidence="1" key="1">
    <citation type="submission" date="2023-07" db="EMBL/GenBank/DDBJ databases">
        <title>Genomic Encyclopedia of Type Strains, Phase IV (KMG-IV): sequencing the most valuable type-strain genomes for metagenomic binning, comparative biology and taxonomic classification.</title>
        <authorList>
            <person name="Goeker M."/>
        </authorList>
    </citation>
    <scope>NUCLEOTIDE SEQUENCE</scope>
    <source>
        <strain evidence="1">DSM 19659</strain>
    </source>
</reference>
<dbReference type="AlphaFoldDB" id="A0AAE4AMS4"/>
<sequence>MAIFSKELCQKKLNTWLKAEEKIATGQHYQIGTRMLTRADLREVRKEIEYWAARLNEAESAEKRRGRNRLFGFVPRDL</sequence>
<accession>A0AAE4AMS4</accession>
<evidence type="ECO:0000313" key="1">
    <source>
        <dbReference type="EMBL" id="MDQ0153416.1"/>
    </source>
</evidence>
<keyword evidence="2" id="KW-1185">Reference proteome</keyword>
<comment type="caution">
    <text evidence="1">The sequence shown here is derived from an EMBL/GenBank/DDBJ whole genome shotgun (WGS) entry which is preliminary data.</text>
</comment>
<name>A0AAE4AMS4_9FIRM</name>
<gene>
    <name evidence="1" type="ORF">J2S20_002136</name>
</gene>
<dbReference type="InterPro" id="IPR046146">
    <property type="entry name" value="DUF6148"/>
</dbReference>
<proteinExistence type="predicted"/>
<dbReference type="Proteomes" id="UP001241537">
    <property type="component" value="Unassembled WGS sequence"/>
</dbReference>
<organism evidence="1 2">
    <name type="scientific">Moryella indoligenes</name>
    <dbReference type="NCBI Taxonomy" id="371674"/>
    <lineage>
        <taxon>Bacteria</taxon>
        <taxon>Bacillati</taxon>
        <taxon>Bacillota</taxon>
        <taxon>Clostridia</taxon>
        <taxon>Lachnospirales</taxon>
        <taxon>Lachnospiraceae</taxon>
        <taxon>Moryella</taxon>
    </lineage>
</organism>
<protein>
    <submittedName>
        <fullName evidence="1">Uncharacterized protein</fullName>
    </submittedName>
</protein>